<sequence>MHRRSKATLSEVASLSGVSSATVDRVLNGRGGVREELETKVLEAARKLRVNRNLDQIPRQLLRFSILMNRPDRDVYARIQKAILDHQSLHDTKGFTCSFHYFSSQEPQDIASRIASIQRGFDGVILLAYDHPIISDALDPICKEVPVITLISDLPNSGRSHYAGSGNLQAGKLAGDLLGRFIHQSQGKTLILTRLQRYTAHLDREIGLRQVISERYPYLEASHVLECNKGDSSDYKKVCDYIEKHGPFAGLYNISSWNIHLVQELKERGLLDDTVIVAHGVNRRTRPLLRDGIIDAVIEYSPEDYARHAVDALLNHFGRCEGFDPNYRHRLEVFTREYLPPHLSAD</sequence>
<dbReference type="Gene3D" id="1.10.260.40">
    <property type="entry name" value="lambda repressor-like DNA-binding domains"/>
    <property type="match status" value="1"/>
</dbReference>
<dbReference type="PROSITE" id="PS00356">
    <property type="entry name" value="HTH_LACI_1"/>
    <property type="match status" value="1"/>
</dbReference>
<dbReference type="InterPro" id="IPR010982">
    <property type="entry name" value="Lambda_DNA-bd_dom_sf"/>
</dbReference>
<organism evidence="5 6">
    <name type="scientific">Kiloniella antarctica</name>
    <dbReference type="NCBI Taxonomy" id="1550907"/>
    <lineage>
        <taxon>Bacteria</taxon>
        <taxon>Pseudomonadati</taxon>
        <taxon>Pseudomonadota</taxon>
        <taxon>Alphaproteobacteria</taxon>
        <taxon>Rhodospirillales</taxon>
        <taxon>Kiloniellaceae</taxon>
        <taxon>Kiloniella</taxon>
    </lineage>
</organism>
<keyword evidence="3" id="KW-0804">Transcription</keyword>
<dbReference type="SMART" id="SM00354">
    <property type="entry name" value="HTH_LACI"/>
    <property type="match status" value="1"/>
</dbReference>
<dbReference type="Proteomes" id="UP001597294">
    <property type="component" value="Unassembled WGS sequence"/>
</dbReference>
<keyword evidence="2 5" id="KW-0238">DNA-binding</keyword>
<dbReference type="RefSeq" id="WP_380250121.1">
    <property type="nucleotide sequence ID" value="NZ_JBHUII010000004.1"/>
</dbReference>
<evidence type="ECO:0000256" key="2">
    <source>
        <dbReference type="ARBA" id="ARBA00023125"/>
    </source>
</evidence>
<accession>A0ABW5BLA3</accession>
<evidence type="ECO:0000256" key="1">
    <source>
        <dbReference type="ARBA" id="ARBA00023015"/>
    </source>
</evidence>
<dbReference type="GO" id="GO:0003677">
    <property type="term" value="F:DNA binding"/>
    <property type="evidence" value="ECO:0007669"/>
    <property type="project" value="UniProtKB-KW"/>
</dbReference>
<dbReference type="InterPro" id="IPR025997">
    <property type="entry name" value="SBP_2_dom"/>
</dbReference>
<dbReference type="InterPro" id="IPR028082">
    <property type="entry name" value="Peripla_BP_I"/>
</dbReference>
<dbReference type="CDD" id="cd01392">
    <property type="entry name" value="HTH_LacI"/>
    <property type="match status" value="1"/>
</dbReference>
<dbReference type="PANTHER" id="PTHR30146:SF152">
    <property type="entry name" value="TRANSCRIPTIONAL REGULATORY PROTEIN"/>
    <property type="match status" value="1"/>
</dbReference>
<keyword evidence="1" id="KW-0805">Transcription regulation</keyword>
<keyword evidence="6" id="KW-1185">Reference proteome</keyword>
<proteinExistence type="predicted"/>
<gene>
    <name evidence="5" type="ORF">ACFSKO_07630</name>
</gene>
<protein>
    <submittedName>
        <fullName evidence="5">LacI family DNA-binding transcriptional regulator</fullName>
    </submittedName>
</protein>
<feature type="domain" description="HTH lacI-type" evidence="4">
    <location>
        <begin position="7"/>
        <end position="48"/>
    </location>
</feature>
<dbReference type="Pfam" id="PF00356">
    <property type="entry name" value="LacI"/>
    <property type="match status" value="1"/>
</dbReference>
<evidence type="ECO:0000313" key="5">
    <source>
        <dbReference type="EMBL" id="MFD2205475.1"/>
    </source>
</evidence>
<dbReference type="SUPFAM" id="SSF47413">
    <property type="entry name" value="lambda repressor-like DNA-binding domains"/>
    <property type="match status" value="1"/>
</dbReference>
<name>A0ABW5BLA3_9PROT</name>
<comment type="caution">
    <text evidence="5">The sequence shown here is derived from an EMBL/GenBank/DDBJ whole genome shotgun (WGS) entry which is preliminary data.</text>
</comment>
<dbReference type="PANTHER" id="PTHR30146">
    <property type="entry name" value="LACI-RELATED TRANSCRIPTIONAL REPRESSOR"/>
    <property type="match status" value="1"/>
</dbReference>
<dbReference type="Gene3D" id="3.40.50.2300">
    <property type="match status" value="2"/>
</dbReference>
<dbReference type="EMBL" id="JBHUII010000004">
    <property type="protein sequence ID" value="MFD2205475.1"/>
    <property type="molecule type" value="Genomic_DNA"/>
</dbReference>
<dbReference type="PROSITE" id="PS50932">
    <property type="entry name" value="HTH_LACI_2"/>
    <property type="match status" value="1"/>
</dbReference>
<evidence type="ECO:0000313" key="6">
    <source>
        <dbReference type="Proteomes" id="UP001597294"/>
    </source>
</evidence>
<dbReference type="InterPro" id="IPR000843">
    <property type="entry name" value="HTH_LacI"/>
</dbReference>
<dbReference type="Pfam" id="PF13407">
    <property type="entry name" value="Peripla_BP_4"/>
    <property type="match status" value="1"/>
</dbReference>
<evidence type="ECO:0000259" key="4">
    <source>
        <dbReference type="PROSITE" id="PS50932"/>
    </source>
</evidence>
<reference evidence="6" key="1">
    <citation type="journal article" date="2019" name="Int. J. Syst. Evol. Microbiol.">
        <title>The Global Catalogue of Microorganisms (GCM) 10K type strain sequencing project: providing services to taxonomists for standard genome sequencing and annotation.</title>
        <authorList>
            <consortium name="The Broad Institute Genomics Platform"/>
            <consortium name="The Broad Institute Genome Sequencing Center for Infectious Disease"/>
            <person name="Wu L."/>
            <person name="Ma J."/>
        </authorList>
    </citation>
    <scope>NUCLEOTIDE SEQUENCE [LARGE SCALE GENOMIC DNA]</scope>
    <source>
        <strain evidence="6">CGMCC 4.7192</strain>
    </source>
</reference>
<evidence type="ECO:0000256" key="3">
    <source>
        <dbReference type="ARBA" id="ARBA00023163"/>
    </source>
</evidence>
<dbReference type="CDD" id="cd06307">
    <property type="entry name" value="PBP1_sugar_binding"/>
    <property type="match status" value="1"/>
</dbReference>
<dbReference type="SUPFAM" id="SSF53822">
    <property type="entry name" value="Periplasmic binding protein-like I"/>
    <property type="match status" value="1"/>
</dbReference>